<sequence length="864" mass="96005">MDPKTKTNTGGKPVKKAKQSPPALKFIKTVFKILFIMILALMFAGAGIAGGMLYGYISTATPITAEDLAFTQNLTTKIYDRDGNEIDKLTGYDNQDRILVFDKDGEIPQYLKDAIVAIEDERFYNHNGVDWKRTIGATINYFVPFGGSFGGSTITQQVVKNITGDDERTPRRKVQEAWRALQLEKRYEKWQILEAYMNLVYLGNSCYGVQSASYKYFGKPVKELSLAQCASLAGIIQTPGKYDPFTEEGRKNNKKRQELVLGKMLELGKISQEEYDLAIKDDLEFIEKSTVKATSNKVNSYFVDQVIRDVLKDLVASGLDEEYAKLKLYSGGLTIKTTVDMDIQNAMDQVFKDPENFPGGEKQGYTPQAAMAIIDPKTGEILAMYGGSGEKTADLTLNRVTQMRRAAGSSFKPIAVYGPALDQHLITAATVIDDVPVYMNPQKPEQRYPVNFAETINGVYARHYRGLISIRTAVQRSVNVVAARVWKDILGGDLSFEYLKKSGISMEGEGKYVSIAMGGLSNGVSPLQMTAAYVPFVNEGIYMEPITYTQVLDNDGSVLLDKKKTESVKQKQTIVYDEATAFVMTDLLRSVTASGGTASYVKLTDVNGKSIPCAGKTGTSEDDVDRWYVGYTPDFVAAVWYGYDKNITVELPSGSRNPAANIWMKVLQNVYDSEKLESRDFEVPEGVVKKQVCAYSGKIPTELCSKDPRGNAVRTEYFIKGTEPRGNDKCDVHVSAKIDIHSKDLFGRPLLATEYTPLNEVEERVFILRREPYKPKNPGDPYPLDWKYELPVEYSDRYTSPPKVENKKPAQSSPSGESSSDGTSPNNDGSQNGKKGENGLSDFINRLGETLQDIIKPDNDRNTD</sequence>
<dbReference type="EC" id="3.4.16.4" evidence="6"/>
<gene>
    <name evidence="31" type="ORF">CDQ84_06520</name>
</gene>
<dbReference type="FunFam" id="1.10.3810.10:FF:000001">
    <property type="entry name" value="Penicillin-binding protein 1A"/>
    <property type="match status" value="1"/>
</dbReference>
<evidence type="ECO:0000256" key="13">
    <source>
        <dbReference type="ARBA" id="ARBA00022692"/>
    </source>
</evidence>
<comment type="similarity">
    <text evidence="5">In the N-terminal section; belongs to the glycosyltransferase 51 family.</text>
</comment>
<comment type="catalytic activity">
    <reaction evidence="25">
        <text>[GlcNAc-(1-&gt;4)-Mur2Ac(oyl-L-Ala-gamma-D-Glu-L-Lys-D-Ala-D-Ala)](n)-di-trans,octa-cis-undecaprenyl diphosphate + beta-D-GlcNAc-(1-&gt;4)-Mur2Ac(oyl-L-Ala-gamma-D-Glu-L-Lys-D-Ala-D-Ala)-di-trans,octa-cis-undecaprenyl diphosphate = [GlcNAc-(1-&gt;4)-Mur2Ac(oyl-L-Ala-gamma-D-Glu-L-Lys-D-Ala-D-Ala)](n+1)-di-trans,octa-cis-undecaprenyl diphosphate + di-trans,octa-cis-undecaprenyl diphosphate + H(+)</text>
        <dbReference type="Rhea" id="RHEA:23708"/>
        <dbReference type="Rhea" id="RHEA-COMP:9602"/>
        <dbReference type="Rhea" id="RHEA-COMP:9603"/>
        <dbReference type="ChEBI" id="CHEBI:15378"/>
        <dbReference type="ChEBI" id="CHEBI:58405"/>
        <dbReference type="ChEBI" id="CHEBI:60033"/>
        <dbReference type="ChEBI" id="CHEBI:78435"/>
        <dbReference type="EC" id="2.4.99.28"/>
    </reaction>
</comment>
<keyword evidence="13 28" id="KW-0812">Transmembrane</keyword>
<comment type="subcellular location">
    <subcellularLocation>
        <location evidence="2">Cell membrane</location>
        <topology evidence="2">Single-pass type II membrane protein</topology>
    </subcellularLocation>
</comment>
<dbReference type="RefSeq" id="WP_103080923.1">
    <property type="nucleotide sequence ID" value="NZ_CP021850.1"/>
</dbReference>
<evidence type="ECO:0000256" key="27">
    <source>
        <dbReference type="SAM" id="MobiDB-lite"/>
    </source>
</evidence>
<evidence type="ECO:0000256" key="14">
    <source>
        <dbReference type="ARBA" id="ARBA00022801"/>
    </source>
</evidence>
<feature type="domain" description="Penicillin-binding protein transpeptidase" evidence="29">
    <location>
        <begin position="371"/>
        <end position="640"/>
    </location>
</feature>
<keyword evidence="9" id="KW-0121">Carboxypeptidase</keyword>
<keyword evidence="20" id="KW-0046">Antibiotic resistance</keyword>
<keyword evidence="19 28" id="KW-0472">Membrane</keyword>
<dbReference type="GO" id="GO:0009002">
    <property type="term" value="F:serine-type D-Ala-D-Ala carboxypeptidase activity"/>
    <property type="evidence" value="ECO:0007669"/>
    <property type="project" value="UniProtKB-EC"/>
</dbReference>
<dbReference type="GO" id="GO:0008658">
    <property type="term" value="F:penicillin binding"/>
    <property type="evidence" value="ECO:0007669"/>
    <property type="project" value="InterPro"/>
</dbReference>
<accession>A0A2K2FNK8</accession>
<keyword evidence="15" id="KW-0133">Cell shape</keyword>
<organism evidence="31 32">
    <name type="scientific">Clostridium thermosuccinogenes</name>
    <dbReference type="NCBI Taxonomy" id="84032"/>
    <lineage>
        <taxon>Bacteria</taxon>
        <taxon>Bacillati</taxon>
        <taxon>Bacillota</taxon>
        <taxon>Clostridia</taxon>
        <taxon>Eubacteriales</taxon>
        <taxon>Clostridiaceae</taxon>
        <taxon>Clostridium</taxon>
    </lineage>
</organism>
<dbReference type="GO" id="GO:0046677">
    <property type="term" value="P:response to antibiotic"/>
    <property type="evidence" value="ECO:0007669"/>
    <property type="project" value="UniProtKB-KW"/>
</dbReference>
<feature type="domain" description="Glycosyl transferase family 51" evidence="30">
    <location>
        <begin position="86"/>
        <end position="264"/>
    </location>
</feature>
<dbReference type="GO" id="GO:0006508">
    <property type="term" value="P:proteolysis"/>
    <property type="evidence" value="ECO:0007669"/>
    <property type="project" value="UniProtKB-KW"/>
</dbReference>
<keyword evidence="18 28" id="KW-1133">Transmembrane helix</keyword>
<keyword evidence="14" id="KW-0378">Hydrolase</keyword>
<evidence type="ECO:0000256" key="28">
    <source>
        <dbReference type="SAM" id="Phobius"/>
    </source>
</evidence>
<dbReference type="InterPro" id="IPR023346">
    <property type="entry name" value="Lysozyme-like_dom_sf"/>
</dbReference>
<evidence type="ECO:0000313" key="32">
    <source>
        <dbReference type="Proteomes" id="UP000236151"/>
    </source>
</evidence>
<dbReference type="GO" id="GO:0009252">
    <property type="term" value="P:peptidoglycan biosynthetic process"/>
    <property type="evidence" value="ECO:0007669"/>
    <property type="project" value="UniProtKB-UniPathway"/>
</dbReference>
<keyword evidence="21" id="KW-0511">Multifunctional enzyme</keyword>
<comment type="similarity">
    <text evidence="4">In the C-terminal section; belongs to the transpeptidase family.</text>
</comment>
<dbReference type="EC" id="2.4.99.28" evidence="24"/>
<evidence type="ECO:0000256" key="16">
    <source>
        <dbReference type="ARBA" id="ARBA00022968"/>
    </source>
</evidence>
<comment type="function">
    <text evidence="1">Cell wall formation. Synthesis of cross-linked peptidoglycan from the lipid intermediates. The enzyme has a penicillin-insensitive transglycosylase N-terminal domain (formation of linear glycan strands) and a penicillin-sensitive transpeptidase C-terminal domain (cross-linking of the peptide subunits).</text>
</comment>
<evidence type="ECO:0000256" key="15">
    <source>
        <dbReference type="ARBA" id="ARBA00022960"/>
    </source>
</evidence>
<dbReference type="InterPro" id="IPR050396">
    <property type="entry name" value="Glycosyltr_51/Transpeptidase"/>
</dbReference>
<dbReference type="InterPro" id="IPR036950">
    <property type="entry name" value="PBP_transglycosylase"/>
</dbReference>
<dbReference type="SUPFAM" id="SSF53955">
    <property type="entry name" value="Lysozyme-like"/>
    <property type="match status" value="1"/>
</dbReference>
<dbReference type="Proteomes" id="UP000236151">
    <property type="component" value="Unassembled WGS sequence"/>
</dbReference>
<evidence type="ECO:0000313" key="31">
    <source>
        <dbReference type="EMBL" id="PNU00334.1"/>
    </source>
</evidence>
<name>A0A2K2FNK8_9CLOT</name>
<evidence type="ECO:0000256" key="10">
    <source>
        <dbReference type="ARBA" id="ARBA00022670"/>
    </source>
</evidence>
<keyword evidence="10" id="KW-0645">Protease</keyword>
<dbReference type="Pfam" id="PF00912">
    <property type="entry name" value="Transgly"/>
    <property type="match status" value="1"/>
</dbReference>
<dbReference type="UniPathway" id="UPA00219"/>
<evidence type="ECO:0000256" key="6">
    <source>
        <dbReference type="ARBA" id="ARBA00012448"/>
    </source>
</evidence>
<dbReference type="KEGG" id="cthd:CDO33_14065"/>
<dbReference type="GO" id="GO:0071555">
    <property type="term" value="P:cell wall organization"/>
    <property type="evidence" value="ECO:0007669"/>
    <property type="project" value="UniProtKB-KW"/>
</dbReference>
<evidence type="ECO:0000256" key="25">
    <source>
        <dbReference type="ARBA" id="ARBA00049902"/>
    </source>
</evidence>
<dbReference type="GO" id="GO:0005886">
    <property type="term" value="C:plasma membrane"/>
    <property type="evidence" value="ECO:0007669"/>
    <property type="project" value="UniProtKB-SubCell"/>
</dbReference>
<evidence type="ECO:0000256" key="24">
    <source>
        <dbReference type="ARBA" id="ARBA00044770"/>
    </source>
</evidence>
<dbReference type="EMBL" id="NIOJ01000012">
    <property type="protein sequence ID" value="PNU00334.1"/>
    <property type="molecule type" value="Genomic_DNA"/>
</dbReference>
<evidence type="ECO:0000256" key="26">
    <source>
        <dbReference type="ARBA" id="ARBA00060592"/>
    </source>
</evidence>
<keyword evidence="8" id="KW-1003">Cell membrane</keyword>
<dbReference type="GO" id="GO:0008360">
    <property type="term" value="P:regulation of cell shape"/>
    <property type="evidence" value="ECO:0007669"/>
    <property type="project" value="UniProtKB-KW"/>
</dbReference>
<dbReference type="AlphaFoldDB" id="A0A2K2FNK8"/>
<dbReference type="InterPro" id="IPR012338">
    <property type="entry name" value="Beta-lactam/transpept-like"/>
</dbReference>
<feature type="region of interest" description="Disordered" evidence="27">
    <location>
        <begin position="797"/>
        <end position="864"/>
    </location>
</feature>
<feature type="compositionally biased region" description="Basic and acidic residues" evidence="27">
    <location>
        <begin position="855"/>
        <end position="864"/>
    </location>
</feature>
<evidence type="ECO:0000256" key="17">
    <source>
        <dbReference type="ARBA" id="ARBA00022984"/>
    </source>
</evidence>
<dbReference type="Gene3D" id="1.10.3810.10">
    <property type="entry name" value="Biosynthetic peptidoglycan transglycosylase-like"/>
    <property type="match status" value="1"/>
</dbReference>
<keyword evidence="32" id="KW-1185">Reference proteome</keyword>
<evidence type="ECO:0000256" key="23">
    <source>
        <dbReference type="ARBA" id="ARBA00034000"/>
    </source>
</evidence>
<evidence type="ECO:0000256" key="12">
    <source>
        <dbReference type="ARBA" id="ARBA00022679"/>
    </source>
</evidence>
<dbReference type="Pfam" id="PF00905">
    <property type="entry name" value="Transpeptidase"/>
    <property type="match status" value="1"/>
</dbReference>
<dbReference type="GO" id="GO:0030288">
    <property type="term" value="C:outer membrane-bounded periplasmic space"/>
    <property type="evidence" value="ECO:0007669"/>
    <property type="project" value="TreeGrafter"/>
</dbReference>
<evidence type="ECO:0000256" key="20">
    <source>
        <dbReference type="ARBA" id="ARBA00023251"/>
    </source>
</evidence>
<evidence type="ECO:0000256" key="4">
    <source>
        <dbReference type="ARBA" id="ARBA00007090"/>
    </source>
</evidence>
<dbReference type="OrthoDB" id="9766909at2"/>
<keyword evidence="22" id="KW-0961">Cell wall biogenesis/degradation</keyword>
<feature type="transmembrane region" description="Helical" evidence="28">
    <location>
        <begin position="33"/>
        <end position="57"/>
    </location>
</feature>
<evidence type="ECO:0000256" key="3">
    <source>
        <dbReference type="ARBA" id="ARBA00004752"/>
    </source>
</evidence>
<comment type="pathway">
    <text evidence="26">Glycan biosynthesis.</text>
</comment>
<comment type="catalytic activity">
    <reaction evidence="23">
        <text>Preferential cleavage: (Ac)2-L-Lys-D-Ala-|-D-Ala. Also transpeptidation of peptidyl-alanyl moieties that are N-acyl substituents of D-alanine.</text>
        <dbReference type="EC" id="3.4.16.4"/>
    </reaction>
</comment>
<keyword evidence="16" id="KW-0735">Signal-anchor</keyword>
<dbReference type="SUPFAM" id="SSF56601">
    <property type="entry name" value="beta-lactamase/transpeptidase-like"/>
    <property type="match status" value="1"/>
</dbReference>
<evidence type="ECO:0000256" key="9">
    <source>
        <dbReference type="ARBA" id="ARBA00022645"/>
    </source>
</evidence>
<proteinExistence type="inferred from homology"/>
<dbReference type="Gene3D" id="3.40.710.10">
    <property type="entry name" value="DD-peptidase/beta-lactamase superfamily"/>
    <property type="match status" value="1"/>
</dbReference>
<evidence type="ECO:0000256" key="22">
    <source>
        <dbReference type="ARBA" id="ARBA00023316"/>
    </source>
</evidence>
<evidence type="ECO:0000256" key="7">
    <source>
        <dbReference type="ARBA" id="ARBA00018638"/>
    </source>
</evidence>
<evidence type="ECO:0000256" key="11">
    <source>
        <dbReference type="ARBA" id="ARBA00022676"/>
    </source>
</evidence>
<reference evidence="31 32" key="1">
    <citation type="submission" date="2017-06" db="EMBL/GenBank/DDBJ databases">
        <title>Investigating the central metabolism of Clostridium thermosuccinogenes.</title>
        <authorList>
            <person name="Koendjbiharie J.G."/>
            <person name="van Kranenburg R."/>
        </authorList>
    </citation>
    <scope>NUCLEOTIDE SEQUENCE [LARGE SCALE GENOMIC DNA]</scope>
    <source>
        <strain evidence="31 32">DSM 5806</strain>
    </source>
</reference>
<evidence type="ECO:0000256" key="5">
    <source>
        <dbReference type="ARBA" id="ARBA00007739"/>
    </source>
</evidence>
<evidence type="ECO:0000256" key="18">
    <source>
        <dbReference type="ARBA" id="ARBA00022989"/>
    </source>
</evidence>
<comment type="pathway">
    <text evidence="3">Cell wall biogenesis; peptidoglycan biosynthesis.</text>
</comment>
<dbReference type="PANTHER" id="PTHR32282:SF11">
    <property type="entry name" value="PENICILLIN-BINDING PROTEIN 1B"/>
    <property type="match status" value="1"/>
</dbReference>
<evidence type="ECO:0000256" key="1">
    <source>
        <dbReference type="ARBA" id="ARBA00002624"/>
    </source>
</evidence>
<feature type="compositionally biased region" description="Low complexity" evidence="27">
    <location>
        <begin position="812"/>
        <end position="825"/>
    </location>
</feature>
<protein>
    <recommendedName>
        <fullName evidence="7">Penicillin-binding protein 1A</fullName>
        <ecNumber evidence="24">2.4.99.28</ecNumber>
        <ecNumber evidence="6">3.4.16.4</ecNumber>
    </recommendedName>
</protein>
<evidence type="ECO:0000256" key="21">
    <source>
        <dbReference type="ARBA" id="ARBA00023268"/>
    </source>
</evidence>
<dbReference type="InterPro" id="IPR001460">
    <property type="entry name" value="PCN-bd_Tpept"/>
</dbReference>
<dbReference type="InterPro" id="IPR001264">
    <property type="entry name" value="Glyco_trans_51"/>
</dbReference>
<evidence type="ECO:0000259" key="30">
    <source>
        <dbReference type="Pfam" id="PF00912"/>
    </source>
</evidence>
<comment type="caution">
    <text evidence="31">The sequence shown here is derived from an EMBL/GenBank/DDBJ whole genome shotgun (WGS) entry which is preliminary data.</text>
</comment>
<keyword evidence="17" id="KW-0573">Peptidoglycan synthesis</keyword>
<dbReference type="PANTHER" id="PTHR32282">
    <property type="entry name" value="BINDING PROTEIN TRANSPEPTIDASE, PUTATIVE-RELATED"/>
    <property type="match status" value="1"/>
</dbReference>
<evidence type="ECO:0000256" key="8">
    <source>
        <dbReference type="ARBA" id="ARBA00022475"/>
    </source>
</evidence>
<keyword evidence="12" id="KW-0808">Transferase</keyword>
<dbReference type="GO" id="GO:0008955">
    <property type="term" value="F:peptidoglycan glycosyltransferase activity"/>
    <property type="evidence" value="ECO:0007669"/>
    <property type="project" value="UniProtKB-EC"/>
</dbReference>
<evidence type="ECO:0000259" key="29">
    <source>
        <dbReference type="Pfam" id="PF00905"/>
    </source>
</evidence>
<evidence type="ECO:0000256" key="19">
    <source>
        <dbReference type="ARBA" id="ARBA00023136"/>
    </source>
</evidence>
<evidence type="ECO:0000256" key="2">
    <source>
        <dbReference type="ARBA" id="ARBA00004401"/>
    </source>
</evidence>
<keyword evidence="11" id="KW-0328">Glycosyltransferase</keyword>